<dbReference type="InterPro" id="IPR036885">
    <property type="entry name" value="SWIB_MDM2_dom_sf"/>
</dbReference>
<evidence type="ECO:0000313" key="2">
    <source>
        <dbReference type="EMBL" id="QEN05102.1"/>
    </source>
</evidence>
<dbReference type="EMBL" id="CP035807">
    <property type="protein sequence ID" value="QEN05102.1"/>
    <property type="molecule type" value="Genomic_DNA"/>
</dbReference>
<protein>
    <recommendedName>
        <fullName evidence="1">SWIB domain-containing protein</fullName>
    </recommendedName>
</protein>
<dbReference type="SUPFAM" id="SSF47592">
    <property type="entry name" value="SWIB/MDM2 domain"/>
    <property type="match status" value="1"/>
</dbReference>
<dbReference type="KEGG" id="sper:EW093_10390"/>
<reference evidence="2 3" key="2">
    <citation type="submission" date="2019-09" db="EMBL/GenBank/DDBJ databases">
        <title>Complete Genome Sequence and Methylome Analysis of free living Spirochaetas.</title>
        <authorList>
            <person name="Leshcheva N."/>
            <person name="Mikheeva N."/>
        </authorList>
    </citation>
    <scope>NUCLEOTIDE SEQUENCE [LARGE SCALE GENOMIC DNA]</scope>
    <source>
        <strain evidence="2 3">P</strain>
    </source>
</reference>
<dbReference type="PANTHER" id="PTHR13844">
    <property type="entry name" value="SWI/SNF-RELATED MATRIX-ASSOCIATED ACTIN-DEPENDENT REGULATOR OF CHROMATIN SUBFAMILY D"/>
    <property type="match status" value="1"/>
</dbReference>
<dbReference type="AlphaFoldDB" id="A0A5C1QFW2"/>
<dbReference type="SMART" id="SM00151">
    <property type="entry name" value="SWIB"/>
    <property type="match status" value="1"/>
</dbReference>
<dbReference type="CDD" id="cd10567">
    <property type="entry name" value="SWIB-MDM2_like"/>
    <property type="match status" value="1"/>
</dbReference>
<dbReference type="OrthoDB" id="8019446at2"/>
<organism evidence="2 3">
    <name type="scientific">Thiospirochaeta perfilievii</name>
    <dbReference type="NCBI Taxonomy" id="252967"/>
    <lineage>
        <taxon>Bacteria</taxon>
        <taxon>Pseudomonadati</taxon>
        <taxon>Spirochaetota</taxon>
        <taxon>Spirochaetia</taxon>
        <taxon>Spirochaetales</taxon>
        <taxon>Spirochaetaceae</taxon>
        <taxon>Thiospirochaeta</taxon>
    </lineage>
</organism>
<accession>A0A5C1QFW2</accession>
<gene>
    <name evidence="2" type="ORF">EW093_10390</name>
</gene>
<name>A0A5C1QFW2_9SPIO</name>
<reference evidence="2 3" key="1">
    <citation type="submission" date="2019-02" db="EMBL/GenBank/DDBJ databases">
        <authorList>
            <person name="Fomenkov A."/>
            <person name="Dubinina G."/>
            <person name="Grabovich M."/>
            <person name="Vincze T."/>
            <person name="Roberts R.J."/>
        </authorList>
    </citation>
    <scope>NUCLEOTIDE SEQUENCE [LARGE SCALE GENOMIC DNA]</scope>
    <source>
        <strain evidence="2 3">P</strain>
    </source>
</reference>
<dbReference type="Proteomes" id="UP000323824">
    <property type="component" value="Chromosome"/>
</dbReference>
<dbReference type="InterPro" id="IPR003121">
    <property type="entry name" value="SWIB_MDM2_domain"/>
</dbReference>
<proteinExistence type="predicted"/>
<dbReference type="Gene3D" id="1.10.245.10">
    <property type="entry name" value="SWIB/MDM2 domain"/>
    <property type="match status" value="1"/>
</dbReference>
<keyword evidence="3" id="KW-1185">Reference proteome</keyword>
<feature type="domain" description="SWIB" evidence="1">
    <location>
        <begin position="23"/>
        <end position="125"/>
    </location>
</feature>
<evidence type="ECO:0000259" key="1">
    <source>
        <dbReference type="SMART" id="SM00151"/>
    </source>
</evidence>
<dbReference type="Pfam" id="PF02201">
    <property type="entry name" value="SWIB"/>
    <property type="match status" value="1"/>
</dbReference>
<dbReference type="InterPro" id="IPR019835">
    <property type="entry name" value="SWIB_domain"/>
</dbReference>
<sequence>MLHLVYFKNIEVKEHKMAEGTGLNKKVTLKSELASFLGEKELPRTEITKKLWDYIKANGLQTKTENGAPENAGKYIVADAKLLPIFKNTNSTSKSGKLTDLTNLSEGQTVNMMQMAAIVSANIEK</sequence>
<evidence type="ECO:0000313" key="3">
    <source>
        <dbReference type="Proteomes" id="UP000323824"/>
    </source>
</evidence>